<keyword evidence="2" id="KW-1185">Reference proteome</keyword>
<sequence>MDMKVWVMLLDILEECGLSHVMLKHMLGVTFSRRMQWDKILKGESLLLYDDALVARVHELLHRDCEVQILHINHVRNVVADGLTLLARGRDAS</sequence>
<dbReference type="EMBL" id="JBBPBN010000001">
    <property type="protein sequence ID" value="KAK9046793.1"/>
    <property type="molecule type" value="Genomic_DNA"/>
</dbReference>
<evidence type="ECO:0008006" key="3">
    <source>
        <dbReference type="Google" id="ProtNLM"/>
    </source>
</evidence>
<accession>A0ABR2UB78</accession>
<protein>
    <recommendedName>
        <fullName evidence="3">RNase H type-1 domain-containing protein</fullName>
    </recommendedName>
</protein>
<gene>
    <name evidence="1" type="ORF">V6N11_052670</name>
</gene>
<proteinExistence type="predicted"/>
<dbReference type="Proteomes" id="UP001396334">
    <property type="component" value="Unassembled WGS sequence"/>
</dbReference>
<name>A0ABR2UB78_9ROSI</name>
<evidence type="ECO:0000313" key="1">
    <source>
        <dbReference type="EMBL" id="KAK9046793.1"/>
    </source>
</evidence>
<comment type="caution">
    <text evidence="1">The sequence shown here is derived from an EMBL/GenBank/DDBJ whole genome shotgun (WGS) entry which is preliminary data.</text>
</comment>
<evidence type="ECO:0000313" key="2">
    <source>
        <dbReference type="Proteomes" id="UP001396334"/>
    </source>
</evidence>
<organism evidence="1 2">
    <name type="scientific">Hibiscus sabdariffa</name>
    <name type="common">roselle</name>
    <dbReference type="NCBI Taxonomy" id="183260"/>
    <lineage>
        <taxon>Eukaryota</taxon>
        <taxon>Viridiplantae</taxon>
        <taxon>Streptophyta</taxon>
        <taxon>Embryophyta</taxon>
        <taxon>Tracheophyta</taxon>
        <taxon>Spermatophyta</taxon>
        <taxon>Magnoliopsida</taxon>
        <taxon>eudicotyledons</taxon>
        <taxon>Gunneridae</taxon>
        <taxon>Pentapetalae</taxon>
        <taxon>rosids</taxon>
        <taxon>malvids</taxon>
        <taxon>Malvales</taxon>
        <taxon>Malvaceae</taxon>
        <taxon>Malvoideae</taxon>
        <taxon>Hibiscus</taxon>
    </lineage>
</organism>
<reference evidence="1 2" key="1">
    <citation type="journal article" date="2024" name="G3 (Bethesda)">
        <title>Genome assembly of Hibiscus sabdariffa L. provides insights into metabolisms of medicinal natural products.</title>
        <authorList>
            <person name="Kim T."/>
        </authorList>
    </citation>
    <scope>NUCLEOTIDE SEQUENCE [LARGE SCALE GENOMIC DNA]</scope>
    <source>
        <strain evidence="1">TK-2024</strain>
        <tissue evidence="1">Old leaves</tissue>
    </source>
</reference>